<organism evidence="1 2">
    <name type="scientific">Streptomyces phaeofaciens</name>
    <dbReference type="NCBI Taxonomy" id="68254"/>
    <lineage>
        <taxon>Bacteria</taxon>
        <taxon>Bacillati</taxon>
        <taxon>Actinomycetota</taxon>
        <taxon>Actinomycetes</taxon>
        <taxon>Kitasatosporales</taxon>
        <taxon>Streptomycetaceae</taxon>
        <taxon>Streptomyces</taxon>
    </lineage>
</organism>
<proteinExistence type="predicted"/>
<reference evidence="1" key="1">
    <citation type="journal article" date="2014" name="Int. J. Syst. Evol. Microbiol.">
        <title>Complete genome sequence of Corynebacterium casei LMG S-19264T (=DSM 44701T), isolated from a smear-ripened cheese.</title>
        <authorList>
            <consortium name="US DOE Joint Genome Institute (JGI-PGF)"/>
            <person name="Walter F."/>
            <person name="Albersmeier A."/>
            <person name="Kalinowski J."/>
            <person name="Ruckert C."/>
        </authorList>
    </citation>
    <scope>NUCLEOTIDE SEQUENCE</scope>
    <source>
        <strain evidence="1">JCM 4125</strain>
    </source>
</reference>
<dbReference type="AlphaFoldDB" id="A0A918HRS6"/>
<name>A0A918HRS6_9ACTN</name>
<dbReference type="EMBL" id="BMSA01000044">
    <property type="protein sequence ID" value="GGT94174.1"/>
    <property type="molecule type" value="Genomic_DNA"/>
</dbReference>
<evidence type="ECO:0000313" key="1">
    <source>
        <dbReference type="EMBL" id="GGT94174.1"/>
    </source>
</evidence>
<protein>
    <submittedName>
        <fullName evidence="1">Uncharacterized protein</fullName>
    </submittedName>
</protein>
<gene>
    <name evidence="1" type="ORF">GCM10010226_85020</name>
</gene>
<reference evidence="1" key="2">
    <citation type="submission" date="2020-09" db="EMBL/GenBank/DDBJ databases">
        <authorList>
            <person name="Sun Q."/>
            <person name="Ohkuma M."/>
        </authorList>
    </citation>
    <scope>NUCLEOTIDE SEQUENCE</scope>
    <source>
        <strain evidence="1">JCM 4125</strain>
    </source>
</reference>
<comment type="caution">
    <text evidence="1">The sequence shown here is derived from an EMBL/GenBank/DDBJ whole genome shotgun (WGS) entry which is preliminary data.</text>
</comment>
<sequence>MTTATRPRSGLAMVCVDMVCTFRTRIAGGVCCRVIPAHIQQTSPAAVARSHNWPGSGRYCQGYFCEGQAPWAASHWVYGAQ</sequence>
<dbReference type="Proteomes" id="UP000646776">
    <property type="component" value="Unassembled WGS sequence"/>
</dbReference>
<keyword evidence="2" id="KW-1185">Reference proteome</keyword>
<accession>A0A918HRS6</accession>
<evidence type="ECO:0000313" key="2">
    <source>
        <dbReference type="Proteomes" id="UP000646776"/>
    </source>
</evidence>